<dbReference type="AlphaFoldDB" id="A0A7R9BN98"/>
<dbReference type="Gene3D" id="3.40.50.1820">
    <property type="entry name" value="alpha/beta hydrolase"/>
    <property type="match status" value="1"/>
</dbReference>
<accession>A0A7R9BN98</accession>
<keyword evidence="6" id="KW-0732">Signal</keyword>
<dbReference type="GO" id="GO:0016298">
    <property type="term" value="F:lipase activity"/>
    <property type="evidence" value="ECO:0007669"/>
    <property type="project" value="InterPro"/>
</dbReference>
<dbReference type="InterPro" id="IPR000734">
    <property type="entry name" value="TAG_lipase"/>
</dbReference>
<dbReference type="GO" id="GO:0016042">
    <property type="term" value="P:lipid catabolic process"/>
    <property type="evidence" value="ECO:0007669"/>
    <property type="project" value="TreeGrafter"/>
</dbReference>
<evidence type="ECO:0000256" key="5">
    <source>
        <dbReference type="SAM" id="MobiDB-lite"/>
    </source>
</evidence>
<evidence type="ECO:0000256" key="3">
    <source>
        <dbReference type="ARBA" id="ARBA00022525"/>
    </source>
</evidence>
<name>A0A7R9BN98_9CRUS</name>
<dbReference type="CDD" id="cd00707">
    <property type="entry name" value="Pancreat_lipase_like"/>
    <property type="match status" value="1"/>
</dbReference>
<dbReference type="PRINTS" id="PR00821">
    <property type="entry name" value="TAGLIPASE"/>
</dbReference>
<feature type="chain" id="PRO_5036402936" description="Lipase domain-containing protein" evidence="6">
    <location>
        <begin position="25"/>
        <end position="609"/>
    </location>
</feature>
<dbReference type="InterPro" id="IPR033906">
    <property type="entry name" value="Lipase_N"/>
</dbReference>
<evidence type="ECO:0000313" key="9">
    <source>
        <dbReference type="Proteomes" id="UP000678499"/>
    </source>
</evidence>
<feature type="region of interest" description="Disordered" evidence="5">
    <location>
        <begin position="460"/>
        <end position="482"/>
    </location>
</feature>
<dbReference type="InterPro" id="IPR013818">
    <property type="entry name" value="Lipase"/>
</dbReference>
<dbReference type="GO" id="GO:0005615">
    <property type="term" value="C:extracellular space"/>
    <property type="evidence" value="ECO:0007669"/>
    <property type="project" value="TreeGrafter"/>
</dbReference>
<evidence type="ECO:0000313" key="8">
    <source>
        <dbReference type="EMBL" id="CAD7278493.1"/>
    </source>
</evidence>
<evidence type="ECO:0000256" key="1">
    <source>
        <dbReference type="ARBA" id="ARBA00004613"/>
    </source>
</evidence>
<dbReference type="EMBL" id="OA883285">
    <property type="protein sequence ID" value="CAD7278493.1"/>
    <property type="molecule type" value="Genomic_DNA"/>
</dbReference>
<dbReference type="OrthoDB" id="199913at2759"/>
<dbReference type="Proteomes" id="UP000678499">
    <property type="component" value="Unassembled WGS sequence"/>
</dbReference>
<keyword evidence="3" id="KW-0964">Secreted</keyword>
<gene>
    <name evidence="8" type="ORF">NMOB1V02_LOCUS6193</name>
</gene>
<feature type="compositionally biased region" description="Polar residues" evidence="5">
    <location>
        <begin position="467"/>
        <end position="476"/>
    </location>
</feature>
<feature type="domain" description="Lipase" evidence="7">
    <location>
        <begin position="91"/>
        <end position="442"/>
    </location>
</feature>
<protein>
    <recommendedName>
        <fullName evidence="7">Lipase domain-containing protein</fullName>
    </recommendedName>
</protein>
<organism evidence="8">
    <name type="scientific">Notodromas monacha</name>
    <dbReference type="NCBI Taxonomy" id="399045"/>
    <lineage>
        <taxon>Eukaryota</taxon>
        <taxon>Metazoa</taxon>
        <taxon>Ecdysozoa</taxon>
        <taxon>Arthropoda</taxon>
        <taxon>Crustacea</taxon>
        <taxon>Oligostraca</taxon>
        <taxon>Ostracoda</taxon>
        <taxon>Podocopa</taxon>
        <taxon>Podocopida</taxon>
        <taxon>Cypridocopina</taxon>
        <taxon>Cypridoidea</taxon>
        <taxon>Cyprididae</taxon>
        <taxon>Notodromas</taxon>
    </lineage>
</organism>
<dbReference type="InterPro" id="IPR029058">
    <property type="entry name" value="AB_hydrolase_fold"/>
</dbReference>
<comment type="subcellular location">
    <subcellularLocation>
        <location evidence="1">Secreted</location>
    </subcellularLocation>
</comment>
<comment type="similarity">
    <text evidence="2 4">Belongs to the AB hydrolase superfamily. Lipase family.</text>
</comment>
<keyword evidence="9" id="KW-1185">Reference proteome</keyword>
<dbReference type="PANTHER" id="PTHR11610:SF185">
    <property type="entry name" value="LD47264P"/>
    <property type="match status" value="1"/>
</dbReference>
<evidence type="ECO:0000256" key="6">
    <source>
        <dbReference type="SAM" id="SignalP"/>
    </source>
</evidence>
<evidence type="ECO:0000256" key="2">
    <source>
        <dbReference type="ARBA" id="ARBA00010701"/>
    </source>
</evidence>
<feature type="signal peptide" evidence="6">
    <location>
        <begin position="1"/>
        <end position="24"/>
    </location>
</feature>
<dbReference type="Pfam" id="PF00151">
    <property type="entry name" value="Lipase"/>
    <property type="match status" value="1"/>
</dbReference>
<sequence length="609" mass="67448">MRKSAGILAAAILVLAGTLPSNSAVDEYDEGRPSKQAGVLFDFLSRVLGGVALDLLDALAGVRQRNMVDDPETWNAKGVTAILLFAAFGATVCYDMYGCYETGYPWFDPPRRWIELAPRTPSTVGPNFLLYTRRNDFEAQTIWSDYKVVSQSNFQGLLPTKVIVHGQNDAPDAPWLLAMKDAFLDRADVNVIIVDWHPLFIRHQARADARLAGVMTASFLQFLKDNFLLNMDDLHIIGHSLGSHFSSYICYALKGGGPEPVVGRLTALDPSHPAFTDTDPVVRVDPTDAKFVDVIHSDVYDGLEGLGTNQNMGHVDFFPNGGGTPQPGCDMDIFQAWREGNGNLREVLRKYVYCSHFRAVDFFLESIQHDSVIGSGCDFRAVACQDWRSFAGGQCSATCPQDGTASQACMRMGYNSVYDYNPDLHGTGGLRFYLRSDKEYPFCRYQYYVSVRFGSLLKRPANREGPRTQQGSSSAVEHTHQESSRDGRFFLAMTTLRVKGDAYVTFRDSSGVFIENTFKLNGPPLKVEYNTRINGILTSRAPLKTTNTGALDGEIHFIFVPKLDFNTEILVPDITLTSVETSASYKMCSDGMIGGRKWSVIPIVFTPCS</sequence>
<dbReference type="EMBL" id="CAJPEX010001248">
    <property type="protein sequence ID" value="CAG0918645.1"/>
    <property type="molecule type" value="Genomic_DNA"/>
</dbReference>
<dbReference type="PANTHER" id="PTHR11610">
    <property type="entry name" value="LIPASE"/>
    <property type="match status" value="1"/>
</dbReference>
<proteinExistence type="inferred from homology"/>
<dbReference type="SUPFAM" id="SSF53474">
    <property type="entry name" value="alpha/beta-Hydrolases"/>
    <property type="match status" value="1"/>
</dbReference>
<evidence type="ECO:0000256" key="4">
    <source>
        <dbReference type="RuleBase" id="RU004262"/>
    </source>
</evidence>
<reference evidence="8" key="1">
    <citation type="submission" date="2020-11" db="EMBL/GenBank/DDBJ databases">
        <authorList>
            <person name="Tran Van P."/>
        </authorList>
    </citation>
    <scope>NUCLEOTIDE SEQUENCE</scope>
</reference>
<evidence type="ECO:0000259" key="7">
    <source>
        <dbReference type="Pfam" id="PF00151"/>
    </source>
</evidence>